<dbReference type="Proteomes" id="UP000325440">
    <property type="component" value="Unassembled WGS sequence"/>
</dbReference>
<evidence type="ECO:0000256" key="2">
    <source>
        <dbReference type="SAM" id="SignalP"/>
    </source>
</evidence>
<feature type="compositionally biased region" description="Low complexity" evidence="1">
    <location>
        <begin position="547"/>
        <end position="557"/>
    </location>
</feature>
<keyword evidence="2" id="KW-0732">Signal</keyword>
<dbReference type="PANTHER" id="PTHR13270:SF14">
    <property type="entry name" value="SEX DETERMINATION AND DOSAGE COMPENSATION PROTEIN SDC-2"/>
    <property type="match status" value="1"/>
</dbReference>
<dbReference type="EMBL" id="CABPRJ010000016">
    <property type="protein sequence ID" value="VVC25603.1"/>
    <property type="molecule type" value="Genomic_DNA"/>
</dbReference>
<keyword evidence="4" id="KW-1185">Reference proteome</keyword>
<feature type="signal peptide" evidence="2">
    <location>
        <begin position="1"/>
        <end position="21"/>
    </location>
</feature>
<evidence type="ECO:0000313" key="3">
    <source>
        <dbReference type="EMBL" id="VVC25603.1"/>
    </source>
</evidence>
<reference evidence="3 4" key="1">
    <citation type="submission" date="2019-08" db="EMBL/GenBank/DDBJ databases">
        <authorList>
            <person name="Alioto T."/>
            <person name="Alioto T."/>
            <person name="Gomez Garrido J."/>
        </authorList>
    </citation>
    <scope>NUCLEOTIDE SEQUENCE [LARGE SCALE GENOMIC DNA]</scope>
</reference>
<protein>
    <submittedName>
        <fullName evidence="3">Folded gastrulation, N-terminal domain</fullName>
    </submittedName>
</protein>
<name>A0A5E4M4J0_9HEMI</name>
<feature type="chain" id="PRO_5022914324" evidence="2">
    <location>
        <begin position="22"/>
        <end position="611"/>
    </location>
</feature>
<proteinExistence type="predicted"/>
<gene>
    <name evidence="3" type="ORF">CINCED_3A002387</name>
</gene>
<organism evidence="3 4">
    <name type="scientific">Cinara cedri</name>
    <dbReference type="NCBI Taxonomy" id="506608"/>
    <lineage>
        <taxon>Eukaryota</taxon>
        <taxon>Metazoa</taxon>
        <taxon>Ecdysozoa</taxon>
        <taxon>Arthropoda</taxon>
        <taxon>Hexapoda</taxon>
        <taxon>Insecta</taxon>
        <taxon>Pterygota</taxon>
        <taxon>Neoptera</taxon>
        <taxon>Paraneoptera</taxon>
        <taxon>Hemiptera</taxon>
        <taxon>Sternorrhyncha</taxon>
        <taxon>Aphidomorpha</taxon>
        <taxon>Aphidoidea</taxon>
        <taxon>Aphididae</taxon>
        <taxon>Lachninae</taxon>
        <taxon>Cinara</taxon>
    </lineage>
</organism>
<evidence type="ECO:0000313" key="4">
    <source>
        <dbReference type="Proteomes" id="UP000325440"/>
    </source>
</evidence>
<evidence type="ECO:0000256" key="1">
    <source>
        <dbReference type="SAM" id="MobiDB-lite"/>
    </source>
</evidence>
<feature type="region of interest" description="Disordered" evidence="1">
    <location>
        <begin position="534"/>
        <end position="570"/>
    </location>
</feature>
<dbReference type="PANTHER" id="PTHR13270">
    <property type="entry name" value="PROTEIN C20ORF116-RELATED"/>
    <property type="match status" value="1"/>
</dbReference>
<sequence length="611" mass="66699">MTGSLRLSALLLLLLSRWASADLEKGEDEFVRSWVIIEEQLVPPSRDELLATGAGTVGAAAAGAAAGRRITPKSVFVAPSFNKCSDGYRPDSMGRCVKVVKLNQAAQWDFLLKQLNSMYGPGAAFPVQGASAAYRPLPTAPAVTTETSAPKTDSPGPFQLNIPLGGIDLPSSNKQTVETVDDDEDAAAITTTPAVPSVNPDPGTMTTSTTSGNVIATATDAEDDAVSQTATMPTAATDIPVTTSRPSRPYRNRYQTISVTDEDTATTTSAYDTTTDAKTKYVDGSRTMAIEDSPKTTTVSLGPAPAVQVTTTAEGIAETEEPVTDMVPTTSSTDAENLEDVVTVLAVKAMMMVPHSTSPPVGVPYTTTGGGRTQGLAAIDTVTPEYYDDQPEKLTTAPEPDCTIPNAHLYFTECAGYRQQQQHHQQYQQQQQQLLLQQHQQQQQFYQQQQQQQQFYHQQLQQQQEQLQQQQPHVATAVVKRPVGEGNVGGSFSVRFPEEDAANPASAPAADNVNLIRFPGPAPYRTTNKMYESSRHPTWWPTGWPEQQQQQQKQQQQSDNVVQHRLQHHLPQQKQDVRLWEFGSRLPKTTTTTTAVPPLPPQPAQWFHRFF</sequence>
<accession>A0A5E4M4J0</accession>
<dbReference type="AlphaFoldDB" id="A0A5E4M4J0"/>
<dbReference type="OrthoDB" id="8197748at2759"/>